<accession>A0A3F3ING0</accession>
<sequence length="360" mass="38369">MSYKTPTLAALITQSQQDIAQHLRGTQPRIRKTALNALSYGQAGLAAGEHEHLNWVARQIVPSTADEDNLLDACNYYGVKRKVATQAQGTLPVAFQGAATIPAGTRWQRDDGVQYASLADATQTAAGVVDVALKAVNAGNDGNAPAGTTLTLVTPVAGVSSQAKTTEALTGGADTEPLNELLARLEYRVQYPPGGGTRWDYVRWARECAGVTRAWCLPTLDGPGTVGVTFVMDALADIFPTQADVARVRDYIAGHDDPVTNEPVGQPLGPVVTVFASTRQPVPVTIKIAPRTDENKKQVTEAINNLFYREACPEETLIPSQFWRAVASVKTLTDFEIIAPAAPVSAGKRSLLVPGVITWA</sequence>
<reference evidence="5" key="1">
    <citation type="submission" date="2016-09" db="EMBL/GenBank/DDBJ databases">
        <title>Whole Genome Sequencing of Salmonella enterica subsp. enterica serovar Nottingham.</title>
        <authorList>
            <person name="Zheng J."/>
            <person name="Wang H."/>
        </authorList>
    </citation>
    <scope>NUCLEOTIDE SEQUENCE [LARGE SCALE GENOMIC DNA]</scope>
    <source>
        <strain evidence="5">CFSAN055411</strain>
    </source>
</reference>
<comment type="similarity">
    <text evidence="1">Belongs to the Mu gp47/PBSX XkdT family.</text>
</comment>
<evidence type="ECO:0000313" key="5">
    <source>
        <dbReference type="EMBL" id="OEH98404.1"/>
    </source>
</evidence>
<dbReference type="InterPro" id="IPR052399">
    <property type="entry name" value="Phage_Baseplate_Assmbl_Protein"/>
</dbReference>
<evidence type="ECO:0000259" key="2">
    <source>
        <dbReference type="Pfam" id="PF04865"/>
    </source>
</evidence>
<dbReference type="InterPro" id="IPR006949">
    <property type="entry name" value="Barrel_Baseplate_J-like"/>
</dbReference>
<organism evidence="5">
    <name type="scientific">Salmonella enterica</name>
    <name type="common">Salmonella choleraesuis</name>
    <dbReference type="NCBI Taxonomy" id="28901"/>
    <lineage>
        <taxon>Bacteria</taxon>
        <taxon>Pseudomonadati</taxon>
        <taxon>Pseudomonadota</taxon>
        <taxon>Gammaproteobacteria</taxon>
        <taxon>Enterobacterales</taxon>
        <taxon>Enterobacteriaceae</taxon>
        <taxon>Salmonella</taxon>
    </lineage>
</organism>
<dbReference type="Pfam" id="PF26078">
    <property type="entry name" value="Baseplate_J_M"/>
    <property type="match status" value="1"/>
</dbReference>
<evidence type="ECO:0000259" key="4">
    <source>
        <dbReference type="Pfam" id="PF26079"/>
    </source>
</evidence>
<dbReference type="PANTHER" id="PTHR37829">
    <property type="entry name" value="PHAGE-LIKE ELEMENT PBSX PROTEIN XKDT"/>
    <property type="match status" value="1"/>
</dbReference>
<feature type="domain" description="Baseplate protein J-like barrel" evidence="2">
    <location>
        <begin position="93"/>
        <end position="172"/>
    </location>
</feature>
<dbReference type="Pfam" id="PF04865">
    <property type="entry name" value="Baseplate_J"/>
    <property type="match status" value="1"/>
</dbReference>
<name>A0A3F3ING0_SALER</name>
<feature type="domain" description="Baseplate J-like C-terminal" evidence="4">
    <location>
        <begin position="282"/>
        <end position="359"/>
    </location>
</feature>
<dbReference type="EMBL" id="MJEL01000009">
    <property type="protein sequence ID" value="OEH98404.1"/>
    <property type="molecule type" value="Genomic_DNA"/>
</dbReference>
<dbReference type="Proteomes" id="UP000852880">
    <property type="component" value="Unassembled WGS sequence"/>
</dbReference>
<dbReference type="RefSeq" id="WP_069721170.1">
    <property type="nucleotide sequence ID" value="NZ_MJEL01000009.1"/>
</dbReference>
<evidence type="ECO:0000256" key="1">
    <source>
        <dbReference type="ARBA" id="ARBA00038087"/>
    </source>
</evidence>
<feature type="domain" description="Baseplate J-like central" evidence="3">
    <location>
        <begin position="194"/>
        <end position="276"/>
    </location>
</feature>
<dbReference type="AlphaFoldDB" id="A0A3F3ING0"/>
<dbReference type="InterPro" id="IPR058531">
    <property type="entry name" value="Baseplate_J_M"/>
</dbReference>
<dbReference type="PANTHER" id="PTHR37829:SF3">
    <property type="entry name" value="PROTEIN JAYE-RELATED"/>
    <property type="match status" value="1"/>
</dbReference>
<dbReference type="InterPro" id="IPR058530">
    <property type="entry name" value="Baseplate_J-like_C"/>
</dbReference>
<dbReference type="Pfam" id="PF26079">
    <property type="entry name" value="Baseplate_J_C"/>
    <property type="match status" value="1"/>
</dbReference>
<proteinExistence type="inferred from homology"/>
<protein>
    <submittedName>
        <fullName evidence="5">Uncharacterized protein</fullName>
    </submittedName>
</protein>
<comment type="caution">
    <text evidence="5">The sequence shown here is derived from an EMBL/GenBank/DDBJ whole genome shotgun (WGS) entry which is preliminary data.</text>
</comment>
<evidence type="ECO:0000259" key="3">
    <source>
        <dbReference type="Pfam" id="PF26078"/>
    </source>
</evidence>
<gene>
    <name evidence="5" type="ORF">BH006_17230</name>
</gene>